<evidence type="ECO:0000313" key="2">
    <source>
        <dbReference type="Proteomes" id="UP000243542"/>
    </source>
</evidence>
<gene>
    <name evidence="1" type="ORF">ATK36_2274</name>
</gene>
<dbReference type="AlphaFoldDB" id="A0A2A9F9Q7"/>
<dbReference type="Proteomes" id="UP000243542">
    <property type="component" value="Unassembled WGS sequence"/>
</dbReference>
<sequence length="289" mass="30734">MIADMGEAAAVAVAFGTTFDFLHAVVYFAPEARQRFAAAGLEDGSTAYFASRSAAMGPVGAGVVTASFFNFHPGKVARSLPHAWTITTPEAVLEARFAAVDDLYRRLFGEELLASAEVAEAAALAREATEGCRPDGRPLYAAHATLPWPDQPHLVLWHAVTLLREHRGDAHIAALLVNGLSGLTALVTHVATGAGFTPSAAKRTRGWSDAEWDAAVAELTVEGILDADGTLTGRGRDLRERVEAATNAASLGPWQHLGEEKTARLRELCRPLGRRVLEAGAIPGRRIPD</sequence>
<dbReference type="NCBIfam" id="NF047719">
    <property type="entry name" value="SCO6745_fam_HTH"/>
    <property type="match status" value="1"/>
</dbReference>
<evidence type="ECO:0008006" key="3">
    <source>
        <dbReference type="Google" id="ProtNLM"/>
    </source>
</evidence>
<dbReference type="Pfam" id="PF21863">
    <property type="entry name" value="HTH_67"/>
    <property type="match status" value="1"/>
</dbReference>
<keyword evidence="2" id="KW-1185">Reference proteome</keyword>
<dbReference type="InterPro" id="IPR054058">
    <property type="entry name" value="HTH_67"/>
</dbReference>
<accession>A0A2A9F9Q7</accession>
<comment type="caution">
    <text evidence="1">The sequence shown here is derived from an EMBL/GenBank/DDBJ whole genome shotgun (WGS) entry which is preliminary data.</text>
</comment>
<proteinExistence type="predicted"/>
<protein>
    <recommendedName>
        <fullName evidence="3">SalK</fullName>
    </recommendedName>
</protein>
<reference evidence="1 2" key="1">
    <citation type="submission" date="2017-10" db="EMBL/GenBank/DDBJ databases">
        <title>Sequencing the genomes of 1000 actinobacteria strains.</title>
        <authorList>
            <person name="Klenk H.-P."/>
        </authorList>
    </citation>
    <scope>NUCLEOTIDE SEQUENCE [LARGE SCALE GENOMIC DNA]</scope>
    <source>
        <strain evidence="1 2">DSM 46092</strain>
    </source>
</reference>
<dbReference type="EMBL" id="PDJK01000002">
    <property type="protein sequence ID" value="PFG47240.1"/>
    <property type="molecule type" value="Genomic_DNA"/>
</dbReference>
<organism evidence="1 2">
    <name type="scientific">Amycolatopsis sulphurea</name>
    <dbReference type="NCBI Taxonomy" id="76022"/>
    <lineage>
        <taxon>Bacteria</taxon>
        <taxon>Bacillati</taxon>
        <taxon>Actinomycetota</taxon>
        <taxon>Actinomycetes</taxon>
        <taxon>Pseudonocardiales</taxon>
        <taxon>Pseudonocardiaceae</taxon>
        <taxon>Amycolatopsis</taxon>
    </lineage>
</organism>
<evidence type="ECO:0000313" key="1">
    <source>
        <dbReference type="EMBL" id="PFG47240.1"/>
    </source>
</evidence>
<name>A0A2A9F9Q7_9PSEU</name>